<gene>
    <name evidence="2" type="ORF">POSPLADRAFT_1139513</name>
</gene>
<feature type="compositionally biased region" description="Acidic residues" evidence="1">
    <location>
        <begin position="14"/>
        <end position="25"/>
    </location>
</feature>
<evidence type="ECO:0000256" key="1">
    <source>
        <dbReference type="SAM" id="MobiDB-lite"/>
    </source>
</evidence>
<evidence type="ECO:0000313" key="3">
    <source>
        <dbReference type="Proteomes" id="UP000194127"/>
    </source>
</evidence>
<accession>A0A1X6N565</accession>
<reference evidence="2 3" key="1">
    <citation type="submission" date="2017-04" db="EMBL/GenBank/DDBJ databases">
        <title>Genome Sequence of the Model Brown-Rot Fungus Postia placenta SB12.</title>
        <authorList>
            <consortium name="DOE Joint Genome Institute"/>
            <person name="Gaskell J."/>
            <person name="Kersten P."/>
            <person name="Larrondo L.F."/>
            <person name="Canessa P."/>
            <person name="Martinez D."/>
            <person name="Hibbett D."/>
            <person name="Schmoll M."/>
            <person name="Kubicek C.P."/>
            <person name="Martinez A.T."/>
            <person name="Yadav J."/>
            <person name="Master E."/>
            <person name="Magnuson J.K."/>
            <person name="James T."/>
            <person name="Yaver D."/>
            <person name="Berka R."/>
            <person name="Labutti K."/>
            <person name="Lipzen A."/>
            <person name="Aerts A."/>
            <person name="Barry K."/>
            <person name="Henrissat B."/>
            <person name="Blanchette R."/>
            <person name="Grigoriev I."/>
            <person name="Cullen D."/>
        </authorList>
    </citation>
    <scope>NUCLEOTIDE SEQUENCE [LARGE SCALE GENOMIC DNA]</scope>
    <source>
        <strain evidence="2 3">MAD-698-R-SB12</strain>
    </source>
</reference>
<protein>
    <submittedName>
        <fullName evidence="2">Uncharacterized protein</fullName>
    </submittedName>
</protein>
<dbReference type="GeneID" id="36329994"/>
<dbReference type="RefSeq" id="XP_024340555.1">
    <property type="nucleotide sequence ID" value="XM_024485045.1"/>
</dbReference>
<feature type="non-terminal residue" evidence="2">
    <location>
        <position position="1"/>
    </location>
</feature>
<keyword evidence="3" id="KW-1185">Reference proteome</keyword>
<feature type="region of interest" description="Disordered" evidence="1">
    <location>
        <begin position="1"/>
        <end position="28"/>
    </location>
</feature>
<sequence length="84" mass="8800">VEGMDTALARSHDEGEDGEGQEVETEVPRAAEAGLYTEGVEGRLCSLVRAQQVCALQTTAAPGASESECLCQRSPSDAAHCHLI</sequence>
<evidence type="ECO:0000313" key="2">
    <source>
        <dbReference type="EMBL" id="OSX63761.1"/>
    </source>
</evidence>
<dbReference type="AlphaFoldDB" id="A0A1X6N565"/>
<proteinExistence type="predicted"/>
<name>A0A1X6N565_9APHY</name>
<dbReference type="EMBL" id="KZ110595">
    <property type="protein sequence ID" value="OSX63761.1"/>
    <property type="molecule type" value="Genomic_DNA"/>
</dbReference>
<organism evidence="2 3">
    <name type="scientific">Postia placenta MAD-698-R-SB12</name>
    <dbReference type="NCBI Taxonomy" id="670580"/>
    <lineage>
        <taxon>Eukaryota</taxon>
        <taxon>Fungi</taxon>
        <taxon>Dikarya</taxon>
        <taxon>Basidiomycota</taxon>
        <taxon>Agaricomycotina</taxon>
        <taxon>Agaricomycetes</taxon>
        <taxon>Polyporales</taxon>
        <taxon>Adustoporiaceae</taxon>
        <taxon>Rhodonia</taxon>
    </lineage>
</organism>
<dbReference type="Proteomes" id="UP000194127">
    <property type="component" value="Unassembled WGS sequence"/>
</dbReference>